<dbReference type="Proteomes" id="UP000704176">
    <property type="component" value="Unassembled WGS sequence"/>
</dbReference>
<protein>
    <submittedName>
        <fullName evidence="7">TetR/AcrR family transcriptional regulator</fullName>
    </submittedName>
</protein>
<dbReference type="Gene3D" id="1.10.10.60">
    <property type="entry name" value="Homeodomain-like"/>
    <property type="match status" value="1"/>
</dbReference>
<comment type="caution">
    <text evidence="7">The sequence shown here is derived from an EMBL/GenBank/DDBJ whole genome shotgun (WGS) entry which is preliminary data.</text>
</comment>
<proteinExistence type="predicted"/>
<keyword evidence="3" id="KW-0804">Transcription</keyword>
<evidence type="ECO:0000256" key="1">
    <source>
        <dbReference type="ARBA" id="ARBA00023015"/>
    </source>
</evidence>
<feature type="DNA-binding region" description="H-T-H motif" evidence="4">
    <location>
        <begin position="41"/>
        <end position="60"/>
    </location>
</feature>
<evidence type="ECO:0000313" key="8">
    <source>
        <dbReference type="Proteomes" id="UP000704176"/>
    </source>
</evidence>
<sequence length="215" mass="23474">MVQKREEAAPKRRGRPRAYDPDAALQSALEAFWSAGYSGTSLDDIAGATGMNRPSLYAAFGDKHDLYVKALNRYWTLGFEAMRDALANARPVSEEIMDVYERALSIYFSGDGPPRGCFAIGTATTEAVLHPEIRFAFAAGLETLDKAFEERIRLAQEKGEVRQDADPEALAMLASSTLHTIAIRARLGTPRAALRRLAQKAVGIICEGPTKGAKR</sequence>
<dbReference type="InterPro" id="IPR011075">
    <property type="entry name" value="TetR_C"/>
</dbReference>
<dbReference type="Gene3D" id="1.10.357.10">
    <property type="entry name" value="Tetracycline Repressor, domain 2"/>
    <property type="match status" value="1"/>
</dbReference>
<dbReference type="PROSITE" id="PS50977">
    <property type="entry name" value="HTH_TETR_2"/>
    <property type="match status" value="1"/>
</dbReference>
<dbReference type="Pfam" id="PF16925">
    <property type="entry name" value="TetR_C_13"/>
    <property type="match status" value="1"/>
</dbReference>
<evidence type="ECO:0000256" key="3">
    <source>
        <dbReference type="ARBA" id="ARBA00023163"/>
    </source>
</evidence>
<evidence type="ECO:0000256" key="4">
    <source>
        <dbReference type="PROSITE-ProRule" id="PRU00335"/>
    </source>
</evidence>
<gene>
    <name evidence="7" type="ORF">K9B37_16625</name>
</gene>
<dbReference type="EMBL" id="JAIRBM010000013">
    <property type="protein sequence ID" value="MBZ6077905.1"/>
    <property type="molecule type" value="Genomic_DNA"/>
</dbReference>
<dbReference type="Pfam" id="PF00440">
    <property type="entry name" value="TetR_N"/>
    <property type="match status" value="1"/>
</dbReference>
<dbReference type="InterPro" id="IPR036271">
    <property type="entry name" value="Tet_transcr_reg_TetR-rel_C_sf"/>
</dbReference>
<dbReference type="PANTHER" id="PTHR47506:SF1">
    <property type="entry name" value="HTH-TYPE TRANSCRIPTIONAL REGULATOR YJDC"/>
    <property type="match status" value="1"/>
</dbReference>
<dbReference type="InterPro" id="IPR001647">
    <property type="entry name" value="HTH_TetR"/>
</dbReference>
<dbReference type="SUPFAM" id="SSF48498">
    <property type="entry name" value="Tetracyclin repressor-like, C-terminal domain"/>
    <property type="match status" value="1"/>
</dbReference>
<keyword evidence="1" id="KW-0805">Transcription regulation</keyword>
<keyword evidence="8" id="KW-1185">Reference proteome</keyword>
<organism evidence="7 8">
    <name type="scientific">Microvirga puerhi</name>
    <dbReference type="NCBI Taxonomy" id="2876078"/>
    <lineage>
        <taxon>Bacteria</taxon>
        <taxon>Pseudomonadati</taxon>
        <taxon>Pseudomonadota</taxon>
        <taxon>Alphaproteobacteria</taxon>
        <taxon>Hyphomicrobiales</taxon>
        <taxon>Methylobacteriaceae</taxon>
        <taxon>Microvirga</taxon>
    </lineage>
</organism>
<evidence type="ECO:0000256" key="2">
    <source>
        <dbReference type="ARBA" id="ARBA00023125"/>
    </source>
</evidence>
<accession>A0ABS7VS24</accession>
<feature type="region of interest" description="Disordered" evidence="5">
    <location>
        <begin position="1"/>
        <end position="20"/>
    </location>
</feature>
<dbReference type="PANTHER" id="PTHR47506">
    <property type="entry name" value="TRANSCRIPTIONAL REGULATORY PROTEIN"/>
    <property type="match status" value="1"/>
</dbReference>
<evidence type="ECO:0000313" key="7">
    <source>
        <dbReference type="EMBL" id="MBZ6077905.1"/>
    </source>
</evidence>
<feature type="domain" description="HTH tetR-type" evidence="6">
    <location>
        <begin position="18"/>
        <end position="78"/>
    </location>
</feature>
<evidence type="ECO:0000259" key="6">
    <source>
        <dbReference type="PROSITE" id="PS50977"/>
    </source>
</evidence>
<dbReference type="InterPro" id="IPR009057">
    <property type="entry name" value="Homeodomain-like_sf"/>
</dbReference>
<dbReference type="SUPFAM" id="SSF46689">
    <property type="entry name" value="Homeodomain-like"/>
    <property type="match status" value="1"/>
</dbReference>
<feature type="compositionally biased region" description="Basic and acidic residues" evidence="5">
    <location>
        <begin position="1"/>
        <end position="10"/>
    </location>
</feature>
<evidence type="ECO:0000256" key="5">
    <source>
        <dbReference type="SAM" id="MobiDB-lite"/>
    </source>
</evidence>
<reference evidence="7 8" key="1">
    <citation type="submission" date="2021-09" db="EMBL/GenBank/DDBJ databases">
        <title>The complete genome sequence of a new microorganism.</title>
        <authorList>
            <person name="Zi Z."/>
        </authorList>
    </citation>
    <scope>NUCLEOTIDE SEQUENCE [LARGE SCALE GENOMIC DNA]</scope>
    <source>
        <strain evidence="7 8">WGZ8</strain>
    </source>
</reference>
<name>A0ABS7VS24_9HYPH</name>
<dbReference type="RefSeq" id="WP_224314658.1">
    <property type="nucleotide sequence ID" value="NZ_JAIRBM010000013.1"/>
</dbReference>
<keyword evidence="2 4" id="KW-0238">DNA-binding</keyword>